<dbReference type="InterPro" id="IPR051910">
    <property type="entry name" value="ComF/GntX_DNA_util-trans"/>
</dbReference>
<dbReference type="PANTHER" id="PTHR47505:SF1">
    <property type="entry name" value="DNA UTILIZATION PROTEIN YHGH"/>
    <property type="match status" value="1"/>
</dbReference>
<dbReference type="GO" id="GO:0016757">
    <property type="term" value="F:glycosyltransferase activity"/>
    <property type="evidence" value="ECO:0007669"/>
    <property type="project" value="UniProtKB-KW"/>
</dbReference>
<dbReference type="EMBL" id="FXZA01000007">
    <property type="protein sequence ID" value="SMX79220.1"/>
    <property type="molecule type" value="Genomic_DNA"/>
</dbReference>
<dbReference type="OrthoDB" id="5242900at2"/>
<dbReference type="Proteomes" id="UP000234498">
    <property type="component" value="Unassembled WGS sequence"/>
</dbReference>
<dbReference type="InterPro" id="IPR029057">
    <property type="entry name" value="PRTase-like"/>
</dbReference>
<dbReference type="SUPFAM" id="SSF53271">
    <property type="entry name" value="PRTase-like"/>
    <property type="match status" value="1"/>
</dbReference>
<dbReference type="AlphaFoldDB" id="A0A2H1IVR0"/>
<dbReference type="PANTHER" id="PTHR47505">
    <property type="entry name" value="DNA UTILIZATION PROTEIN YHGH"/>
    <property type="match status" value="1"/>
</dbReference>
<organism evidence="1 2">
    <name type="scientific">Brevibacterium linens</name>
    <dbReference type="NCBI Taxonomy" id="1703"/>
    <lineage>
        <taxon>Bacteria</taxon>
        <taxon>Bacillati</taxon>
        <taxon>Actinomycetota</taxon>
        <taxon>Actinomycetes</taxon>
        <taxon>Micrococcales</taxon>
        <taxon>Brevibacteriaceae</taxon>
        <taxon>Brevibacterium</taxon>
    </lineage>
</organism>
<keyword evidence="1" id="KW-0328">Glycosyltransferase</keyword>
<evidence type="ECO:0000313" key="1">
    <source>
        <dbReference type="EMBL" id="SMX79220.1"/>
    </source>
</evidence>
<sequence>MGLLGEFGELLLPRRCAGCGRENVSLCTRCLRLLGGIPRAMEPRYGTIPIVGVCEYNSQTSKMVVGYKDEGRRDILDPLALALTRSIVAALDLIGYSGGAIRLFPAPSSDRARRRRGGSHTAALANRAKELSPELPLEVHDVLAAKRSRDQVGLGAIERARNAERTQYLNRRRIAEIPEMRCVSGAGSAPADLLIDDFSTTGATLAESARLLTSVQIRPAAGAVLGLGRGGTRFVSPFTV</sequence>
<gene>
    <name evidence="1" type="ORF">BLIN101_01630</name>
</gene>
<protein>
    <submittedName>
        <fullName evidence="1">Predicted amidophosphoribosyltransferases</fullName>
    </submittedName>
</protein>
<reference evidence="1 2" key="1">
    <citation type="submission" date="2017-03" db="EMBL/GenBank/DDBJ databases">
        <authorList>
            <person name="Afonso C.L."/>
            <person name="Miller P.J."/>
            <person name="Scott M.A."/>
            <person name="Spackman E."/>
            <person name="Goraichik I."/>
            <person name="Dimitrov K.M."/>
            <person name="Suarez D.L."/>
            <person name="Swayne D.E."/>
        </authorList>
    </citation>
    <scope>NUCLEOTIDE SEQUENCE [LARGE SCALE GENOMIC DNA]</scope>
    <source>
        <strain evidence="1 2">Mu101</strain>
    </source>
</reference>
<accession>A0A2H1IVR0</accession>
<evidence type="ECO:0000313" key="2">
    <source>
        <dbReference type="Proteomes" id="UP000234498"/>
    </source>
</evidence>
<proteinExistence type="predicted"/>
<name>A0A2H1IVR0_BRELN</name>
<keyword evidence="1" id="KW-0808">Transferase</keyword>
<dbReference type="RefSeq" id="WP_101594784.1">
    <property type="nucleotide sequence ID" value="NZ_FXZA01000007.1"/>
</dbReference>